<evidence type="ECO:0000259" key="1">
    <source>
        <dbReference type="Pfam" id="PF00710"/>
    </source>
</evidence>
<dbReference type="InterPro" id="IPR027474">
    <property type="entry name" value="L-asparaginase_N"/>
</dbReference>
<reference evidence="2 3" key="1">
    <citation type="submission" date="2018-06" db="EMBL/GenBank/DDBJ databases">
        <title>Complete Genomes of Monosporascus.</title>
        <authorList>
            <person name="Robinson A.J."/>
            <person name="Natvig D.O."/>
        </authorList>
    </citation>
    <scope>NUCLEOTIDE SEQUENCE [LARGE SCALE GENOMIC DNA]</scope>
    <source>
        <strain evidence="2 3">CBS 609.92</strain>
    </source>
</reference>
<dbReference type="PANTHER" id="PTHR11707">
    <property type="entry name" value="L-ASPARAGINASE"/>
    <property type="match status" value="1"/>
</dbReference>
<comment type="caution">
    <text evidence="2">The sequence shown here is derived from an EMBL/GenBank/DDBJ whole genome shotgun (WGS) entry which is preliminary data.</text>
</comment>
<dbReference type="PROSITE" id="PS51732">
    <property type="entry name" value="ASN_GLN_ASE_3"/>
    <property type="match status" value="1"/>
</dbReference>
<feature type="domain" description="L-asparaginase N-terminal" evidence="1">
    <location>
        <begin position="21"/>
        <end position="158"/>
    </location>
</feature>
<protein>
    <recommendedName>
        <fullName evidence="1">L-asparaginase N-terminal domain-containing protein</fullName>
    </recommendedName>
</protein>
<dbReference type="PRINTS" id="PR00139">
    <property type="entry name" value="ASNGLNASE"/>
</dbReference>
<dbReference type="InterPro" id="IPR006034">
    <property type="entry name" value="Asparaginase/glutaminase-like"/>
</dbReference>
<keyword evidence="3" id="KW-1185">Reference proteome</keyword>
<name>A0ABY0GR61_9PEZI</name>
<accession>A0ABY0GR61</accession>
<organism evidence="2 3">
    <name type="scientific">Monosporascus cannonballus</name>
    <dbReference type="NCBI Taxonomy" id="155416"/>
    <lineage>
        <taxon>Eukaryota</taxon>
        <taxon>Fungi</taxon>
        <taxon>Dikarya</taxon>
        <taxon>Ascomycota</taxon>
        <taxon>Pezizomycotina</taxon>
        <taxon>Sordariomycetes</taxon>
        <taxon>Xylariomycetidae</taxon>
        <taxon>Xylariales</taxon>
        <taxon>Xylariales incertae sedis</taxon>
        <taxon>Monosporascus</taxon>
    </lineage>
</organism>
<sequence length="159" mass="16952">MGAFTPVVDAGGAESKYPESRVLIIITGGTICMQPSAKGLVPVEGFLENAMATRPSFNDMSKRVPLSAIKDGARITIDSLRTPPSSYSKHIRYGALEFSPLLDSSSISGAGWAQIADAIKVNYHLFDGFVVLHGTDSLAYSASALSFMLVRRLTDPLVS</sequence>
<dbReference type="Pfam" id="PF00710">
    <property type="entry name" value="Asparaginase"/>
    <property type="match status" value="1"/>
</dbReference>
<evidence type="ECO:0000313" key="3">
    <source>
        <dbReference type="Proteomes" id="UP000294003"/>
    </source>
</evidence>
<dbReference type="Gene3D" id="3.40.50.1170">
    <property type="entry name" value="L-asparaginase, N-terminal domain"/>
    <property type="match status" value="1"/>
</dbReference>
<dbReference type="PIRSF" id="PIRSF001220">
    <property type="entry name" value="L-ASNase_gatD"/>
    <property type="match status" value="1"/>
</dbReference>
<gene>
    <name evidence="2" type="ORF">DL762_010344</name>
</gene>
<dbReference type="SUPFAM" id="SSF53774">
    <property type="entry name" value="Glutaminase/Asparaginase"/>
    <property type="match status" value="1"/>
</dbReference>
<dbReference type="PIRSF" id="PIRSF500176">
    <property type="entry name" value="L_ASNase"/>
    <property type="match status" value="1"/>
</dbReference>
<proteinExistence type="predicted"/>
<dbReference type="InterPro" id="IPR037152">
    <property type="entry name" value="L-asparaginase_N_sf"/>
</dbReference>
<dbReference type="EMBL" id="QJNS01000722">
    <property type="protein sequence ID" value="RYO74615.1"/>
    <property type="molecule type" value="Genomic_DNA"/>
</dbReference>
<dbReference type="Proteomes" id="UP000294003">
    <property type="component" value="Unassembled WGS sequence"/>
</dbReference>
<dbReference type="PANTHER" id="PTHR11707:SF28">
    <property type="entry name" value="60 KDA LYSOPHOSPHOLIPASE"/>
    <property type="match status" value="1"/>
</dbReference>
<evidence type="ECO:0000313" key="2">
    <source>
        <dbReference type="EMBL" id="RYO74615.1"/>
    </source>
</evidence>
<dbReference type="InterPro" id="IPR036152">
    <property type="entry name" value="Asp/glu_Ase-like_sf"/>
</dbReference>